<keyword evidence="3" id="KW-0813">Transport</keyword>
<keyword evidence="6 8" id="KW-1133">Transmembrane helix</keyword>
<evidence type="ECO:0000256" key="8">
    <source>
        <dbReference type="SAM" id="Phobius"/>
    </source>
</evidence>
<comment type="caution">
    <text evidence="9">The sequence shown here is derived from an EMBL/GenBank/DDBJ whole genome shotgun (WGS) entry which is preliminary data.</text>
</comment>
<gene>
    <name evidence="9" type="ORF">GGR16_005053</name>
</gene>
<feature type="transmembrane region" description="Helical" evidence="8">
    <location>
        <begin position="96"/>
        <end position="116"/>
    </location>
</feature>
<dbReference type="AlphaFoldDB" id="A0A840C7I6"/>
<evidence type="ECO:0000256" key="3">
    <source>
        <dbReference type="ARBA" id="ARBA00022448"/>
    </source>
</evidence>
<evidence type="ECO:0000256" key="1">
    <source>
        <dbReference type="ARBA" id="ARBA00004651"/>
    </source>
</evidence>
<evidence type="ECO:0000256" key="2">
    <source>
        <dbReference type="ARBA" id="ARBA00010145"/>
    </source>
</evidence>
<dbReference type="InterPro" id="IPR004776">
    <property type="entry name" value="Mem_transp_PIN-like"/>
</dbReference>
<evidence type="ECO:0000256" key="6">
    <source>
        <dbReference type="ARBA" id="ARBA00022989"/>
    </source>
</evidence>
<reference evidence="9 10" key="1">
    <citation type="submission" date="2020-08" db="EMBL/GenBank/DDBJ databases">
        <title>Genomic Encyclopedia of Type Strains, Phase IV (KMG-IV): sequencing the most valuable type-strain genomes for metagenomic binning, comparative biology and taxonomic classification.</title>
        <authorList>
            <person name="Goeker M."/>
        </authorList>
    </citation>
    <scope>NUCLEOTIDE SEQUENCE [LARGE SCALE GENOMIC DNA]</scope>
    <source>
        <strain evidence="9 10">DSM 103737</strain>
    </source>
</reference>
<evidence type="ECO:0000313" key="9">
    <source>
        <dbReference type="EMBL" id="MBB4019992.1"/>
    </source>
</evidence>
<accession>A0A840C7I6</accession>
<evidence type="ECO:0008006" key="11">
    <source>
        <dbReference type="Google" id="ProtNLM"/>
    </source>
</evidence>
<keyword evidence="10" id="KW-1185">Reference proteome</keyword>
<sequence>MLSVFLLVLPIFGLIAVGFLARFIGLLNDRTGEGLSDFVYALAIPCLIFRTLAKATLPEVQPWGYWLAYFGGVAVVWVLATVIARRLFGVTETEGAVAGFSAAQSNTVLVGIPLILEAYGDEGAVPLFLLIAIHLPIMMTIATILVEGRGTSPLTIARRLITHPIVIAVILGSLARLLPGGLPDVAWALINPIAEAAVPCALIAMGVALRRYGFGEGIGLASTITVLKLLVHPFIVYVLALHVFQIPPTWAGVAVLFAASPSGINAYLLAERYRCGIAIASGSIAMSTGFALASTILWLTVLGAG</sequence>
<feature type="transmembrane region" description="Helical" evidence="8">
    <location>
        <begin position="128"/>
        <end position="148"/>
    </location>
</feature>
<dbReference type="GO" id="GO:0055085">
    <property type="term" value="P:transmembrane transport"/>
    <property type="evidence" value="ECO:0007669"/>
    <property type="project" value="InterPro"/>
</dbReference>
<feature type="transmembrane region" description="Helical" evidence="8">
    <location>
        <begin position="220"/>
        <end position="244"/>
    </location>
</feature>
<evidence type="ECO:0000256" key="7">
    <source>
        <dbReference type="ARBA" id="ARBA00023136"/>
    </source>
</evidence>
<dbReference type="Pfam" id="PF03547">
    <property type="entry name" value="Mem_trans"/>
    <property type="match status" value="2"/>
</dbReference>
<dbReference type="PANTHER" id="PTHR36838:SF3">
    <property type="entry name" value="TRANSPORTER AUXIN EFFLUX CARRIER EC FAMILY"/>
    <property type="match status" value="1"/>
</dbReference>
<name>A0A840C7I6_9HYPH</name>
<evidence type="ECO:0000256" key="5">
    <source>
        <dbReference type="ARBA" id="ARBA00022692"/>
    </source>
</evidence>
<dbReference type="Proteomes" id="UP000577362">
    <property type="component" value="Unassembled WGS sequence"/>
</dbReference>
<evidence type="ECO:0000256" key="4">
    <source>
        <dbReference type="ARBA" id="ARBA00022475"/>
    </source>
</evidence>
<comment type="similarity">
    <text evidence="2">Belongs to the auxin efflux carrier (TC 2.A.69) family.</text>
</comment>
<proteinExistence type="inferred from homology"/>
<dbReference type="Gene3D" id="1.20.1530.20">
    <property type="match status" value="1"/>
</dbReference>
<feature type="transmembrane region" description="Helical" evidence="8">
    <location>
        <begin position="6"/>
        <end position="26"/>
    </location>
</feature>
<protein>
    <recommendedName>
        <fullName evidence="11">Transporter</fullName>
    </recommendedName>
</protein>
<keyword evidence="7 8" id="KW-0472">Membrane</keyword>
<dbReference type="GO" id="GO:0005886">
    <property type="term" value="C:plasma membrane"/>
    <property type="evidence" value="ECO:0007669"/>
    <property type="project" value="UniProtKB-SubCell"/>
</dbReference>
<dbReference type="PANTHER" id="PTHR36838">
    <property type="entry name" value="AUXIN EFFLUX CARRIER FAMILY PROTEIN"/>
    <property type="match status" value="1"/>
</dbReference>
<evidence type="ECO:0000313" key="10">
    <source>
        <dbReference type="Proteomes" id="UP000577362"/>
    </source>
</evidence>
<feature type="transmembrane region" description="Helical" evidence="8">
    <location>
        <begin position="160"/>
        <end position="179"/>
    </location>
</feature>
<feature type="transmembrane region" description="Helical" evidence="8">
    <location>
        <begin position="38"/>
        <end position="57"/>
    </location>
</feature>
<dbReference type="RefSeq" id="WP_019402187.1">
    <property type="nucleotide sequence ID" value="NZ_JACIEN010000010.1"/>
</dbReference>
<organism evidence="9 10">
    <name type="scientific">Chelatococcus caeni</name>
    <dbReference type="NCBI Taxonomy" id="1348468"/>
    <lineage>
        <taxon>Bacteria</taxon>
        <taxon>Pseudomonadati</taxon>
        <taxon>Pseudomonadota</taxon>
        <taxon>Alphaproteobacteria</taxon>
        <taxon>Hyphomicrobiales</taxon>
        <taxon>Chelatococcaceae</taxon>
        <taxon>Chelatococcus</taxon>
    </lineage>
</organism>
<feature type="transmembrane region" description="Helical" evidence="8">
    <location>
        <begin position="277"/>
        <end position="301"/>
    </location>
</feature>
<feature type="transmembrane region" description="Helical" evidence="8">
    <location>
        <begin position="250"/>
        <end position="270"/>
    </location>
</feature>
<dbReference type="InterPro" id="IPR038770">
    <property type="entry name" value="Na+/solute_symporter_sf"/>
</dbReference>
<feature type="transmembrane region" description="Helical" evidence="8">
    <location>
        <begin position="63"/>
        <end position="84"/>
    </location>
</feature>
<feature type="transmembrane region" description="Helical" evidence="8">
    <location>
        <begin position="185"/>
        <end position="208"/>
    </location>
</feature>
<dbReference type="EMBL" id="JACIEN010000010">
    <property type="protein sequence ID" value="MBB4019992.1"/>
    <property type="molecule type" value="Genomic_DNA"/>
</dbReference>
<keyword evidence="4" id="KW-1003">Cell membrane</keyword>
<keyword evidence="5 8" id="KW-0812">Transmembrane</keyword>
<comment type="subcellular location">
    <subcellularLocation>
        <location evidence="1">Cell membrane</location>
        <topology evidence="1">Multi-pass membrane protein</topology>
    </subcellularLocation>
</comment>